<reference evidence="1 2" key="1">
    <citation type="submission" date="2019-07" db="EMBL/GenBank/DDBJ databases">
        <title>Whole genome shotgun sequence of Sporosarcina luteola NBRC 105378.</title>
        <authorList>
            <person name="Hosoyama A."/>
            <person name="Uohara A."/>
            <person name="Ohji S."/>
            <person name="Ichikawa N."/>
        </authorList>
    </citation>
    <scope>NUCLEOTIDE SEQUENCE [LARGE SCALE GENOMIC DNA]</scope>
    <source>
        <strain evidence="1 2">NBRC 105378</strain>
    </source>
</reference>
<accession>A0A511Z428</accession>
<gene>
    <name evidence="1" type="ORF">SLU01_05160</name>
</gene>
<dbReference type="AlphaFoldDB" id="A0A511Z428"/>
<evidence type="ECO:0008006" key="3">
    <source>
        <dbReference type="Google" id="ProtNLM"/>
    </source>
</evidence>
<protein>
    <recommendedName>
        <fullName evidence="3">Transposase InsH N-terminal domain-containing protein</fullName>
    </recommendedName>
</protein>
<dbReference type="Proteomes" id="UP000321901">
    <property type="component" value="Unassembled WGS sequence"/>
</dbReference>
<name>A0A511Z428_9BACL</name>
<dbReference type="EMBL" id="BJYL01000005">
    <property type="protein sequence ID" value="GEN82204.1"/>
    <property type="molecule type" value="Genomic_DNA"/>
</dbReference>
<sequence length="45" mass="5334">MISNQETLNLSPFMAIYDIVVPQDNQLRQINELVDFSFVYEELKK</sequence>
<keyword evidence="2" id="KW-1185">Reference proteome</keyword>
<evidence type="ECO:0000313" key="2">
    <source>
        <dbReference type="Proteomes" id="UP000321901"/>
    </source>
</evidence>
<evidence type="ECO:0000313" key="1">
    <source>
        <dbReference type="EMBL" id="GEN82204.1"/>
    </source>
</evidence>
<proteinExistence type="predicted"/>
<organism evidence="1 2">
    <name type="scientific">Sporosarcina luteola</name>
    <dbReference type="NCBI Taxonomy" id="582850"/>
    <lineage>
        <taxon>Bacteria</taxon>
        <taxon>Bacillati</taxon>
        <taxon>Bacillota</taxon>
        <taxon>Bacilli</taxon>
        <taxon>Bacillales</taxon>
        <taxon>Caryophanaceae</taxon>
        <taxon>Sporosarcina</taxon>
    </lineage>
</organism>
<comment type="caution">
    <text evidence="1">The sequence shown here is derived from an EMBL/GenBank/DDBJ whole genome shotgun (WGS) entry which is preliminary data.</text>
</comment>